<protein>
    <submittedName>
        <fullName evidence="3">Glutathione transferase</fullName>
        <ecNumber evidence="3">2.5.1.18</ecNumber>
    </submittedName>
</protein>
<evidence type="ECO:0000256" key="1">
    <source>
        <dbReference type="SAM" id="MobiDB-lite"/>
    </source>
</evidence>
<reference evidence="3" key="1">
    <citation type="journal article" date="2017" name="Nature">
        <title>The sunflower genome provides insights into oil metabolism, flowering and Asterid evolution.</title>
        <authorList>
            <person name="Badouin H."/>
            <person name="Gouzy J."/>
            <person name="Grassa C.J."/>
            <person name="Murat F."/>
            <person name="Staton S.E."/>
            <person name="Cottret L."/>
            <person name="Lelandais-Briere C."/>
            <person name="Owens G.L."/>
            <person name="Carrere S."/>
            <person name="Mayjonade B."/>
            <person name="Legrand L."/>
            <person name="Gill N."/>
            <person name="Kane N.C."/>
            <person name="Bowers J.E."/>
            <person name="Hubner S."/>
            <person name="Bellec A."/>
            <person name="Berard A."/>
            <person name="Berges H."/>
            <person name="Blanchet N."/>
            <person name="Boniface M.C."/>
            <person name="Brunel D."/>
            <person name="Catrice O."/>
            <person name="Chaidir N."/>
            <person name="Claudel C."/>
            <person name="Donnadieu C."/>
            <person name="Faraut T."/>
            <person name="Fievet G."/>
            <person name="Helmstetter N."/>
            <person name="King M."/>
            <person name="Knapp S.J."/>
            <person name="Lai Z."/>
            <person name="Le Paslier M.C."/>
            <person name="Lippi Y."/>
            <person name="Lorenzon L."/>
            <person name="Mandel J.R."/>
            <person name="Marage G."/>
            <person name="Marchand G."/>
            <person name="Marquand E."/>
            <person name="Bret-Mestries E."/>
            <person name="Morien E."/>
            <person name="Nambeesan S."/>
            <person name="Nguyen T."/>
            <person name="Pegot-Espagnet P."/>
            <person name="Pouilly N."/>
            <person name="Raftis F."/>
            <person name="Sallet E."/>
            <person name="Schiex T."/>
            <person name="Thomas J."/>
            <person name="Vandecasteele C."/>
            <person name="Vares D."/>
            <person name="Vear F."/>
            <person name="Vautrin S."/>
            <person name="Crespi M."/>
            <person name="Mangin B."/>
            <person name="Burke J.M."/>
            <person name="Salse J."/>
            <person name="Munos S."/>
            <person name="Vincourt P."/>
            <person name="Rieseberg L.H."/>
            <person name="Langlade N.B."/>
        </authorList>
    </citation>
    <scope>NUCLEOTIDE SEQUENCE</scope>
    <source>
        <tissue evidence="3">Leaves</tissue>
    </source>
</reference>
<feature type="region of interest" description="Disordered" evidence="1">
    <location>
        <begin position="233"/>
        <end position="262"/>
    </location>
</feature>
<dbReference type="Pfam" id="PF14303">
    <property type="entry name" value="NAM-associated"/>
    <property type="match status" value="1"/>
</dbReference>
<sequence>MMRGAWNFPPVQPQPIPTPPVQPQPIPTQSEPEDDVEIVPETQPPKGKGKRNKGKQVVGDQPSKPKATKWTPIEEEALAKAFIGTSDNPTKGNNQSGEGFWSKVLVKFLVFMDQGPYRDVDSVSSKWRKMNSSINRFCEEYNKLYTCDRRSGWNDEDVFKMALEKYKEKNGNTNFPHVRAWMVVKDEPKWRPIPNEVAMAKRQKTSETGSFSAGGSDARCHINLNDDADFYEEEYNVREPERPTGRDKSKKERAKGKEKEKVDPNMVEFTEHFKMYNDVSAQKTKAKERAVEEKSRVSEEKLREKVRLANEKIRISDEKIRLKEWEIISMNVEDEPEPKRSMLKKLQHDIMKKHQII</sequence>
<evidence type="ECO:0000259" key="2">
    <source>
        <dbReference type="Pfam" id="PF14303"/>
    </source>
</evidence>
<feature type="domain" description="No apical meristem-associated C-terminal" evidence="2">
    <location>
        <begin position="175"/>
        <end position="350"/>
    </location>
</feature>
<feature type="compositionally biased region" description="Basic and acidic residues" evidence="1">
    <location>
        <begin position="235"/>
        <end position="262"/>
    </location>
</feature>
<dbReference type="AlphaFoldDB" id="A0A9K3JHP2"/>
<dbReference type="Proteomes" id="UP000215914">
    <property type="component" value="Unassembled WGS sequence"/>
</dbReference>
<keyword evidence="3" id="KW-0808">Transferase</keyword>
<accession>A0A9K3JHP2</accession>
<comment type="caution">
    <text evidence="3">The sequence shown here is derived from an EMBL/GenBank/DDBJ whole genome shotgun (WGS) entry which is preliminary data.</text>
</comment>
<reference evidence="3" key="2">
    <citation type="submission" date="2020-06" db="EMBL/GenBank/DDBJ databases">
        <title>Helianthus annuus Genome sequencing and assembly Release 2.</title>
        <authorList>
            <person name="Gouzy J."/>
            <person name="Langlade N."/>
            <person name="Munos S."/>
        </authorList>
    </citation>
    <scope>NUCLEOTIDE SEQUENCE</scope>
    <source>
        <tissue evidence="3">Leaves</tissue>
    </source>
</reference>
<dbReference type="InterPro" id="IPR029466">
    <property type="entry name" value="NAM-associated_C"/>
</dbReference>
<dbReference type="PANTHER" id="PTHR45023">
    <property type="match status" value="1"/>
</dbReference>
<proteinExistence type="predicted"/>
<dbReference type="Gramene" id="mRNA:HanXRQr2_Chr03g0119981">
    <property type="protein sequence ID" value="mRNA:HanXRQr2_Chr03g0119981"/>
    <property type="gene ID" value="HanXRQr2_Chr03g0119981"/>
</dbReference>
<keyword evidence="4" id="KW-1185">Reference proteome</keyword>
<dbReference type="EC" id="2.5.1.18" evidence="3"/>
<feature type="compositionally biased region" description="Pro residues" evidence="1">
    <location>
        <begin position="10"/>
        <end position="26"/>
    </location>
</feature>
<feature type="region of interest" description="Disordered" evidence="1">
    <location>
        <begin position="1"/>
        <end position="68"/>
    </location>
</feature>
<dbReference type="GO" id="GO:0004364">
    <property type="term" value="F:glutathione transferase activity"/>
    <property type="evidence" value="ECO:0007669"/>
    <property type="project" value="UniProtKB-EC"/>
</dbReference>
<dbReference type="PANTHER" id="PTHR45023:SF13">
    <property type="entry name" value="PUTATIVE-RELATED"/>
    <property type="match status" value="1"/>
</dbReference>
<name>A0A9K3JHP2_HELAN</name>
<organism evidence="3 4">
    <name type="scientific">Helianthus annuus</name>
    <name type="common">Common sunflower</name>
    <dbReference type="NCBI Taxonomy" id="4232"/>
    <lineage>
        <taxon>Eukaryota</taxon>
        <taxon>Viridiplantae</taxon>
        <taxon>Streptophyta</taxon>
        <taxon>Embryophyta</taxon>
        <taxon>Tracheophyta</taxon>
        <taxon>Spermatophyta</taxon>
        <taxon>Magnoliopsida</taxon>
        <taxon>eudicotyledons</taxon>
        <taxon>Gunneridae</taxon>
        <taxon>Pentapetalae</taxon>
        <taxon>asterids</taxon>
        <taxon>campanulids</taxon>
        <taxon>Asterales</taxon>
        <taxon>Asteraceae</taxon>
        <taxon>Asteroideae</taxon>
        <taxon>Heliantheae alliance</taxon>
        <taxon>Heliantheae</taxon>
        <taxon>Helianthus</taxon>
    </lineage>
</organism>
<gene>
    <name evidence="3" type="ORF">HanXRQr2_Chr03g0119981</name>
</gene>
<dbReference type="EMBL" id="MNCJ02000318">
    <property type="protein sequence ID" value="KAF5815162.1"/>
    <property type="molecule type" value="Genomic_DNA"/>
</dbReference>
<evidence type="ECO:0000313" key="4">
    <source>
        <dbReference type="Proteomes" id="UP000215914"/>
    </source>
</evidence>
<evidence type="ECO:0000313" key="3">
    <source>
        <dbReference type="EMBL" id="KAF5815162.1"/>
    </source>
</evidence>